<accession>A0A0B0NPF9</accession>
<evidence type="ECO:0000256" key="1">
    <source>
        <dbReference type="SAM" id="MobiDB-lite"/>
    </source>
</evidence>
<name>A0A0B0NPF9_GOSAR</name>
<gene>
    <name evidence="2" type="ORF">F383_07869</name>
</gene>
<proteinExistence type="predicted"/>
<feature type="compositionally biased region" description="Basic and acidic residues" evidence="1">
    <location>
        <begin position="1"/>
        <end position="15"/>
    </location>
</feature>
<feature type="region of interest" description="Disordered" evidence="1">
    <location>
        <begin position="1"/>
        <end position="25"/>
    </location>
</feature>
<dbReference type="EMBL" id="KN406126">
    <property type="protein sequence ID" value="KHG16418.1"/>
    <property type="molecule type" value="Genomic_DNA"/>
</dbReference>
<evidence type="ECO:0000313" key="3">
    <source>
        <dbReference type="Proteomes" id="UP000032142"/>
    </source>
</evidence>
<protein>
    <submittedName>
        <fullName evidence="2">Uncharacterized protein</fullName>
    </submittedName>
</protein>
<dbReference type="Proteomes" id="UP000032142">
    <property type="component" value="Unassembled WGS sequence"/>
</dbReference>
<dbReference type="AlphaFoldDB" id="A0A0B0NPF9"/>
<organism evidence="2 3">
    <name type="scientific">Gossypium arboreum</name>
    <name type="common">Tree cotton</name>
    <name type="synonym">Gossypium nanking</name>
    <dbReference type="NCBI Taxonomy" id="29729"/>
    <lineage>
        <taxon>Eukaryota</taxon>
        <taxon>Viridiplantae</taxon>
        <taxon>Streptophyta</taxon>
        <taxon>Embryophyta</taxon>
        <taxon>Tracheophyta</taxon>
        <taxon>Spermatophyta</taxon>
        <taxon>Magnoliopsida</taxon>
        <taxon>eudicotyledons</taxon>
        <taxon>Gunneridae</taxon>
        <taxon>Pentapetalae</taxon>
        <taxon>rosids</taxon>
        <taxon>malvids</taxon>
        <taxon>Malvales</taxon>
        <taxon>Malvaceae</taxon>
        <taxon>Malvoideae</taxon>
        <taxon>Gossypium</taxon>
    </lineage>
</organism>
<reference evidence="3" key="1">
    <citation type="submission" date="2014-09" db="EMBL/GenBank/DDBJ databases">
        <authorList>
            <person name="Mudge J."/>
            <person name="Ramaraj T."/>
            <person name="Lindquist I.E."/>
            <person name="Bharti A.K."/>
            <person name="Sundararajan A."/>
            <person name="Cameron C.T."/>
            <person name="Woodward J.E."/>
            <person name="May G.D."/>
            <person name="Brubaker C."/>
            <person name="Broadhvest J."/>
            <person name="Wilkins T.A."/>
        </authorList>
    </citation>
    <scope>NUCLEOTIDE SEQUENCE</scope>
    <source>
        <strain evidence="3">cv. AKA8401</strain>
    </source>
</reference>
<sequence length="76" mass="8454">MEKSMLKAELSKEMRTSPTVHPSDCGNSEAPINYQQLLDFKTCSDWKLLEISPHYPSVVLPCDSAYFGILGYVANG</sequence>
<evidence type="ECO:0000313" key="2">
    <source>
        <dbReference type="EMBL" id="KHG16418.1"/>
    </source>
</evidence>
<keyword evidence="3" id="KW-1185">Reference proteome</keyword>